<dbReference type="AlphaFoldDB" id="A0A1X0RFY5"/>
<dbReference type="VEuPathDB" id="FungiDB:BCV72DRAFT_330692"/>
<evidence type="ECO:0008006" key="2">
    <source>
        <dbReference type="Google" id="ProtNLM"/>
    </source>
</evidence>
<protein>
    <recommendedName>
        <fullName evidence="2">FAR1 domain-containing protein</fullName>
    </recommendedName>
</protein>
<dbReference type="EMBL" id="KV921861">
    <property type="protein sequence ID" value="ORE10937.1"/>
    <property type="molecule type" value="Genomic_DNA"/>
</dbReference>
<organism evidence="1">
    <name type="scientific">Rhizopus microsporus var. microsporus</name>
    <dbReference type="NCBI Taxonomy" id="86635"/>
    <lineage>
        <taxon>Eukaryota</taxon>
        <taxon>Fungi</taxon>
        <taxon>Fungi incertae sedis</taxon>
        <taxon>Mucoromycota</taxon>
        <taxon>Mucoromycotina</taxon>
        <taxon>Mucoromycetes</taxon>
        <taxon>Mucorales</taxon>
        <taxon>Mucorineae</taxon>
        <taxon>Rhizopodaceae</taxon>
        <taxon>Rhizopus</taxon>
    </lineage>
</organism>
<sequence>MSESLVLEQYTPFPREIIVDIDSWKNTTENSPVIMQRSAYAIVHNKKKHHLEMKYICHRAGTYKSHAGVQTEDESSKSRPIQKSKKIDCRYYVTVTCYFVTPNQVTVKLHSEHNHLIESLDNISSSPLSDNTKEAILQKLREG</sequence>
<proteinExistence type="predicted"/>
<gene>
    <name evidence="1" type="ORF">BCV72DRAFT_330692</name>
</gene>
<evidence type="ECO:0000313" key="1">
    <source>
        <dbReference type="EMBL" id="ORE10937.1"/>
    </source>
</evidence>
<name>A0A1X0RFY5_RHIZD</name>
<accession>A0A1X0RFY5</accession>
<reference evidence="1" key="1">
    <citation type="journal article" date="2016" name="Proc. Natl. Acad. Sci. U.S.A.">
        <title>Lipid metabolic changes in an early divergent fungus govern the establishment of a mutualistic symbiosis with endobacteria.</title>
        <authorList>
            <person name="Lastovetsky O.A."/>
            <person name="Gaspar M.L."/>
            <person name="Mondo S.J."/>
            <person name="LaButti K.M."/>
            <person name="Sandor L."/>
            <person name="Grigoriev I.V."/>
            <person name="Henry S.A."/>
            <person name="Pawlowska T.E."/>
        </authorList>
    </citation>
    <scope>NUCLEOTIDE SEQUENCE [LARGE SCALE GENOMIC DNA]</scope>
    <source>
        <strain evidence="1">ATCC 52814</strain>
    </source>
</reference>
<dbReference type="Proteomes" id="UP000242414">
    <property type="component" value="Unassembled WGS sequence"/>
</dbReference>